<protein>
    <submittedName>
        <fullName evidence="2">Unannotated protein</fullName>
    </submittedName>
</protein>
<feature type="domain" description="Hydantoinase B/oxoprolinase" evidence="1">
    <location>
        <begin position="1"/>
        <end position="184"/>
    </location>
</feature>
<sequence length="339" mass="35574">MSIMVISGMDRDGLPYGNFLLDSMAGGGGAYNDHDGLTGSGDFCAPRPTITNVETHEANGPILYLYRSIMQDSAGAGRQRGGYGAGLAITPHDTDSLVAMMVGHGIEVPNSAGIFGGFEGACGINEKLEKVEGLSPVGRVSSFDDHAQWPGQRVDVGAKPGFVPLTGGEVISYTFQGGGGYGDPLERDIDAVTQDVNEGYLSGDEASKVYGVVFNAQGVMDVGGTEERRASIRAERVGSSRLSPSGALNAKRSGRALTPELSVNQDKTIRCSCGHSFGPGPDWKAGSAKRVVPSVDHGRHVRTHVELEIREYSCPGCGTLLESNVSRIGAPDLITSELQ</sequence>
<evidence type="ECO:0000259" key="1">
    <source>
        <dbReference type="Pfam" id="PF02538"/>
    </source>
</evidence>
<dbReference type="InterPro" id="IPR003692">
    <property type="entry name" value="Hydantoinase_B"/>
</dbReference>
<proteinExistence type="predicted"/>
<accession>A0A6J7FZW5</accession>
<dbReference type="EMBL" id="CAFBMB010000066">
    <property type="protein sequence ID" value="CAB4901227.1"/>
    <property type="molecule type" value="Genomic_DNA"/>
</dbReference>
<dbReference type="AlphaFoldDB" id="A0A6J7FZW5"/>
<gene>
    <name evidence="2" type="ORF">UFOPK3516_00949</name>
</gene>
<reference evidence="2" key="1">
    <citation type="submission" date="2020-05" db="EMBL/GenBank/DDBJ databases">
        <authorList>
            <person name="Chiriac C."/>
            <person name="Salcher M."/>
            <person name="Ghai R."/>
            <person name="Kavagutti S V."/>
        </authorList>
    </citation>
    <scope>NUCLEOTIDE SEQUENCE</scope>
</reference>
<evidence type="ECO:0000313" key="2">
    <source>
        <dbReference type="EMBL" id="CAB4901227.1"/>
    </source>
</evidence>
<organism evidence="2">
    <name type="scientific">freshwater metagenome</name>
    <dbReference type="NCBI Taxonomy" id="449393"/>
    <lineage>
        <taxon>unclassified sequences</taxon>
        <taxon>metagenomes</taxon>
        <taxon>ecological metagenomes</taxon>
    </lineage>
</organism>
<name>A0A6J7FZW5_9ZZZZ</name>
<dbReference type="GO" id="GO:0003824">
    <property type="term" value="F:catalytic activity"/>
    <property type="evidence" value="ECO:0007669"/>
    <property type="project" value="InterPro"/>
</dbReference>
<dbReference type="Pfam" id="PF02538">
    <property type="entry name" value="Hydantoinase_B"/>
    <property type="match status" value="1"/>
</dbReference>